<dbReference type="AlphaFoldDB" id="A0A9W6D0C2"/>
<dbReference type="Proteomes" id="UP001144396">
    <property type="component" value="Unassembled WGS sequence"/>
</dbReference>
<comment type="caution">
    <text evidence="1">The sequence shown here is derived from an EMBL/GenBank/DDBJ whole genome shotgun (WGS) entry which is preliminary data.</text>
</comment>
<evidence type="ECO:0000313" key="1">
    <source>
        <dbReference type="EMBL" id="GLI27143.1"/>
    </source>
</evidence>
<accession>A0A9W6D0C2</accession>
<organism evidence="1 2">
    <name type="scientific">Agromyces rhizosphaerae</name>
    <dbReference type="NCBI Taxonomy" id="88374"/>
    <lineage>
        <taxon>Bacteria</taxon>
        <taxon>Bacillati</taxon>
        <taxon>Actinomycetota</taxon>
        <taxon>Actinomycetes</taxon>
        <taxon>Micrococcales</taxon>
        <taxon>Microbacteriaceae</taxon>
        <taxon>Agromyces</taxon>
    </lineage>
</organism>
<protein>
    <submittedName>
        <fullName evidence="1">Uncharacterized protein</fullName>
    </submittedName>
</protein>
<keyword evidence="2" id="KW-1185">Reference proteome</keyword>
<dbReference type="EMBL" id="BSDP01000001">
    <property type="protein sequence ID" value="GLI27143.1"/>
    <property type="molecule type" value="Genomic_DNA"/>
</dbReference>
<gene>
    <name evidence="1" type="ORF">ARHIZOSPH14_13850</name>
</gene>
<evidence type="ECO:0000313" key="2">
    <source>
        <dbReference type="Proteomes" id="UP001144396"/>
    </source>
</evidence>
<dbReference type="RefSeq" id="WP_281883428.1">
    <property type="nucleotide sequence ID" value="NZ_BSDP01000001.1"/>
</dbReference>
<proteinExistence type="predicted"/>
<reference evidence="1" key="1">
    <citation type="submission" date="2022-12" db="EMBL/GenBank/DDBJ databases">
        <title>Reference genome sequencing for broad-spectrum identification of bacterial and archaeal isolates by mass spectrometry.</title>
        <authorList>
            <person name="Sekiguchi Y."/>
            <person name="Tourlousse D.M."/>
        </authorList>
    </citation>
    <scope>NUCLEOTIDE SEQUENCE</scope>
    <source>
        <strain evidence="1">14</strain>
    </source>
</reference>
<name>A0A9W6D0C2_9MICO</name>
<sequence>MPTAITPAELRSFITHTEGTVTPKGVAGLYGRAEMLARMPQSLQRWIVDRASSSADEYMGFIVEPYAFFLAYEITDADAAERLLPEGYRLVPTAMFADETPRHCAILGAFNVRASVFQGARVELYVIAESIRTGLLTWVICDYESNTINYDPGEGFSAATTERAIVTTAHTGDVIVDVRSAERPNAVAATASVPAGTMHPLDQRLWVEGNLSVDYGGRLAHEGSEPFGLVFDPAEMAQALRIPLGAAAVERNTFGEGWRADEPFEVACFPYAQHFLTTNYPRSTPIHDEHAVAEAVRAQVAEAAHATQSA</sequence>